<protein>
    <recommendedName>
        <fullName evidence="3">Organic solvent tolerance-like N-terminal domain-containing protein</fullName>
    </recommendedName>
</protein>
<accession>G8R8I3</accession>
<dbReference type="STRING" id="926562.Oweho_0344"/>
<dbReference type="InterPro" id="IPR005653">
    <property type="entry name" value="OstA-like_N"/>
</dbReference>
<dbReference type="GO" id="GO:0030288">
    <property type="term" value="C:outer membrane-bounded periplasmic space"/>
    <property type="evidence" value="ECO:0007669"/>
    <property type="project" value="TreeGrafter"/>
</dbReference>
<dbReference type="KEGG" id="oho:Oweho_0344"/>
<sequence>MQPAFNALVVVFFILGLSSPALAQEKKGKRINIKNADKGIYQKGLGKNRLLGNVIFEHEGALMYCDSAWLFSESNEIKSFENVYINQGDTIELWGDYLEYSGNTKVATVTGEEVRLKDKKMKLITDRLKYDRANNQAYYYTGGEITSDENILTSTQGYYNSKSKLFQFKDSVVLNNPDYVIESDTMHYNSNSRKAFFIGPTTITSDSSFIYCENGRYNTVTDIAQFEKNAYLYNDNKYLTGDSLYYEKQNEFGEAFENVLVHDTIDDYTITGGYAQYLGRTDSTFVTYEPIYSVKQEKDTLHIHGDTLFSTKVIGDSLEEFRLIKAYHKVKFFKSDIQGKCDSLTYATLDSTIRMYVDPLIWSDSSQISGDTIYLTLKNDKLDSLKVYSNAFIINQIDDVKYNQIKGRKMFGKFSNNKIHRVFVNGNGQTLYFPKDKNEGFIGMNKAVCSNIIIKFKDNDVSAITFLTKPEAKLHPMREATGAESKLEGFRPRYDERPNSKAEILIW</sequence>
<dbReference type="PANTHER" id="PTHR36504">
    <property type="entry name" value="LIPOPOLYSACCHARIDE EXPORT SYSTEM PROTEIN LPTA"/>
    <property type="match status" value="1"/>
</dbReference>
<dbReference type="Pfam" id="PF13100">
    <property type="entry name" value="OstA_2"/>
    <property type="match status" value="1"/>
</dbReference>
<feature type="domain" description="Organic solvent tolerance-like N-terminal" evidence="3">
    <location>
        <begin position="43"/>
        <end position="184"/>
    </location>
</feature>
<feature type="chain" id="PRO_5003514841" description="Organic solvent tolerance-like N-terminal domain-containing protein" evidence="2">
    <location>
        <begin position="24"/>
        <end position="507"/>
    </location>
</feature>
<keyword evidence="1 2" id="KW-0732">Signal</keyword>
<evidence type="ECO:0000259" key="3">
    <source>
        <dbReference type="Pfam" id="PF13100"/>
    </source>
</evidence>
<name>G8R8I3_OWEHD</name>
<feature type="signal peptide" evidence="2">
    <location>
        <begin position="1"/>
        <end position="23"/>
    </location>
</feature>
<dbReference type="Proteomes" id="UP000005631">
    <property type="component" value="Chromosome"/>
</dbReference>
<dbReference type="GO" id="GO:0009279">
    <property type="term" value="C:cell outer membrane"/>
    <property type="evidence" value="ECO:0007669"/>
    <property type="project" value="TreeGrafter"/>
</dbReference>
<reference evidence="4 5" key="1">
    <citation type="journal article" date="2012" name="Stand. Genomic Sci.">
        <title>Genome sequence of the orange-pigmented seawater bacterium Owenweeksia hongkongensis type strain (UST20020801(T)).</title>
        <authorList>
            <person name="Riedel T."/>
            <person name="Held B."/>
            <person name="Nolan M."/>
            <person name="Lucas S."/>
            <person name="Lapidus A."/>
            <person name="Tice H."/>
            <person name="Del Rio T.G."/>
            <person name="Cheng J.F."/>
            <person name="Han C."/>
            <person name="Tapia R."/>
            <person name="Goodwin L.A."/>
            <person name="Pitluck S."/>
            <person name="Liolios K."/>
            <person name="Mavromatis K."/>
            <person name="Pagani I."/>
            <person name="Ivanova N."/>
            <person name="Mikhailova N."/>
            <person name="Pati A."/>
            <person name="Chen A."/>
            <person name="Palaniappan K."/>
            <person name="Rohde M."/>
            <person name="Tindall B.J."/>
            <person name="Detter J.C."/>
            <person name="Goker M."/>
            <person name="Woyke T."/>
            <person name="Bristow J."/>
            <person name="Eisen J.A."/>
            <person name="Markowitz V."/>
            <person name="Hugenholtz P."/>
            <person name="Klenk H.P."/>
            <person name="Kyrpides N.C."/>
        </authorList>
    </citation>
    <scope>NUCLEOTIDE SEQUENCE</scope>
    <source>
        <strain evidence="5">DSM 17368 / JCM 12287 / NRRL B-23963</strain>
    </source>
</reference>
<dbReference type="Gene3D" id="2.60.450.10">
    <property type="entry name" value="Lipopolysaccharide (LPS) transport protein A like domain"/>
    <property type="match status" value="3"/>
</dbReference>
<dbReference type="GO" id="GO:0017089">
    <property type="term" value="F:glycolipid transfer activity"/>
    <property type="evidence" value="ECO:0007669"/>
    <property type="project" value="TreeGrafter"/>
</dbReference>
<proteinExistence type="predicted"/>
<dbReference type="AlphaFoldDB" id="G8R8I3"/>
<dbReference type="PANTHER" id="PTHR36504:SF1">
    <property type="entry name" value="LIPOPOLYSACCHARIDE EXPORT SYSTEM PROTEIN LPTA"/>
    <property type="match status" value="1"/>
</dbReference>
<dbReference type="EMBL" id="CP003156">
    <property type="protein sequence ID" value="AEV31365.1"/>
    <property type="molecule type" value="Genomic_DNA"/>
</dbReference>
<dbReference type="GO" id="GO:0015920">
    <property type="term" value="P:lipopolysaccharide transport"/>
    <property type="evidence" value="ECO:0007669"/>
    <property type="project" value="TreeGrafter"/>
</dbReference>
<organism evidence="4 5">
    <name type="scientific">Owenweeksia hongkongensis (strain DSM 17368 / CIP 108786 / JCM 12287 / NRRL B-23963 / UST20020801)</name>
    <dbReference type="NCBI Taxonomy" id="926562"/>
    <lineage>
        <taxon>Bacteria</taxon>
        <taxon>Pseudomonadati</taxon>
        <taxon>Bacteroidota</taxon>
        <taxon>Flavobacteriia</taxon>
        <taxon>Flavobacteriales</taxon>
        <taxon>Owenweeksiaceae</taxon>
        <taxon>Owenweeksia</taxon>
    </lineage>
</organism>
<dbReference type="eggNOG" id="COG1934">
    <property type="taxonomic scope" value="Bacteria"/>
</dbReference>
<dbReference type="HOGENOM" id="CLU_014976_1_1_10"/>
<evidence type="ECO:0000256" key="2">
    <source>
        <dbReference type="SAM" id="SignalP"/>
    </source>
</evidence>
<evidence type="ECO:0000313" key="4">
    <source>
        <dbReference type="EMBL" id="AEV31365.1"/>
    </source>
</evidence>
<keyword evidence="5" id="KW-1185">Reference proteome</keyword>
<evidence type="ECO:0000313" key="5">
    <source>
        <dbReference type="Proteomes" id="UP000005631"/>
    </source>
</evidence>
<evidence type="ECO:0000256" key="1">
    <source>
        <dbReference type="ARBA" id="ARBA00022729"/>
    </source>
</evidence>
<dbReference type="InterPro" id="IPR052037">
    <property type="entry name" value="LPS_export_LptA"/>
</dbReference>
<gene>
    <name evidence="4" type="ordered locus">Oweho_0344</name>
</gene>